<protein>
    <recommendedName>
        <fullName evidence="3">Peptidase inhibitor family I36</fullName>
    </recommendedName>
</protein>
<sequence>MDKTKRTILAAGVAVLALGATVLPGGPAARAETGAEATARAGAPDEACILRAATGEMRCYPSADALLEAVTGRPVSGRTTADLAEPATIASIEAGLERQARSERVAGRPTAALASVVTAIFYDGTFGTGASLVMEAPSGCDDDPGVEWAWSTLTPAWRNRIHSGTGYSKCDFKVWDQAGYAGASYGWVSGSGSFGAMGGRAESVKMR</sequence>
<dbReference type="RefSeq" id="WP_141005380.1">
    <property type="nucleotide sequence ID" value="NZ_BAAAOR010000014.1"/>
</dbReference>
<accession>A0ABN2A9V9</accession>
<evidence type="ECO:0000313" key="1">
    <source>
        <dbReference type="EMBL" id="GAA1514280.1"/>
    </source>
</evidence>
<organism evidence="1 2">
    <name type="scientific">Nocardioides humi</name>
    <dbReference type="NCBI Taxonomy" id="449461"/>
    <lineage>
        <taxon>Bacteria</taxon>
        <taxon>Bacillati</taxon>
        <taxon>Actinomycetota</taxon>
        <taxon>Actinomycetes</taxon>
        <taxon>Propionibacteriales</taxon>
        <taxon>Nocardioidaceae</taxon>
        <taxon>Nocardioides</taxon>
    </lineage>
</organism>
<dbReference type="EMBL" id="BAAAOR010000014">
    <property type="protein sequence ID" value="GAA1514280.1"/>
    <property type="molecule type" value="Genomic_DNA"/>
</dbReference>
<evidence type="ECO:0000313" key="2">
    <source>
        <dbReference type="Proteomes" id="UP001500842"/>
    </source>
</evidence>
<keyword evidence="2" id="KW-1185">Reference proteome</keyword>
<comment type="caution">
    <text evidence="1">The sequence shown here is derived from an EMBL/GenBank/DDBJ whole genome shotgun (WGS) entry which is preliminary data.</text>
</comment>
<name>A0ABN2A9V9_9ACTN</name>
<gene>
    <name evidence="1" type="ORF">GCM10009788_18310</name>
</gene>
<dbReference type="InterPro" id="IPR006311">
    <property type="entry name" value="TAT_signal"/>
</dbReference>
<dbReference type="PROSITE" id="PS51318">
    <property type="entry name" value="TAT"/>
    <property type="match status" value="1"/>
</dbReference>
<evidence type="ECO:0008006" key="3">
    <source>
        <dbReference type="Google" id="ProtNLM"/>
    </source>
</evidence>
<dbReference type="Proteomes" id="UP001500842">
    <property type="component" value="Unassembled WGS sequence"/>
</dbReference>
<proteinExistence type="predicted"/>
<reference evidence="1 2" key="1">
    <citation type="journal article" date="2019" name="Int. J. Syst. Evol. Microbiol.">
        <title>The Global Catalogue of Microorganisms (GCM) 10K type strain sequencing project: providing services to taxonomists for standard genome sequencing and annotation.</title>
        <authorList>
            <consortium name="The Broad Institute Genomics Platform"/>
            <consortium name="The Broad Institute Genome Sequencing Center for Infectious Disease"/>
            <person name="Wu L."/>
            <person name="Ma J."/>
        </authorList>
    </citation>
    <scope>NUCLEOTIDE SEQUENCE [LARGE SCALE GENOMIC DNA]</scope>
    <source>
        <strain evidence="1 2">JCM 14942</strain>
    </source>
</reference>